<gene>
    <name evidence="2" type="ORF">METZ01_LOCUS150739</name>
</gene>
<dbReference type="EMBL" id="UINC01024382">
    <property type="protein sequence ID" value="SVA97885.1"/>
    <property type="molecule type" value="Genomic_DNA"/>
</dbReference>
<dbReference type="AlphaFoldDB" id="A0A382A8M0"/>
<name>A0A382A8M0_9ZZZZ</name>
<evidence type="ECO:0008006" key="3">
    <source>
        <dbReference type="Google" id="ProtNLM"/>
    </source>
</evidence>
<protein>
    <recommendedName>
        <fullName evidence="3">Inner membrane protein YbaN</fullName>
    </recommendedName>
</protein>
<proteinExistence type="predicted"/>
<keyword evidence="1" id="KW-1133">Transmembrane helix</keyword>
<dbReference type="PANTHER" id="PTHR35813:SF1">
    <property type="entry name" value="INNER MEMBRANE PROTEIN YBAN"/>
    <property type="match status" value="1"/>
</dbReference>
<dbReference type="PANTHER" id="PTHR35813">
    <property type="entry name" value="INNER MEMBRANE PROTEIN YBAN"/>
    <property type="match status" value="1"/>
</dbReference>
<organism evidence="2">
    <name type="scientific">marine metagenome</name>
    <dbReference type="NCBI Taxonomy" id="408172"/>
    <lineage>
        <taxon>unclassified sequences</taxon>
        <taxon>metagenomes</taxon>
        <taxon>ecological metagenomes</taxon>
    </lineage>
</organism>
<sequence length="124" mass="14256">MKKIILISIGWLCVGLAFIGTFVPGIPTTIFLIIALWAFAKSSKKFHAWLLNHKRFGSILRNWETHKVVPKRAKQMMVVLQIIAVIIFHYSIQNIYFTFGLVVLLFFVAKYVISLPSTYPTNEK</sequence>
<feature type="transmembrane region" description="Helical" evidence="1">
    <location>
        <begin position="6"/>
        <end position="39"/>
    </location>
</feature>
<keyword evidence="1" id="KW-0812">Transmembrane</keyword>
<accession>A0A382A8M0</accession>
<dbReference type="InterPro" id="IPR007401">
    <property type="entry name" value="DUF454"/>
</dbReference>
<evidence type="ECO:0000313" key="2">
    <source>
        <dbReference type="EMBL" id="SVA97885.1"/>
    </source>
</evidence>
<dbReference type="GO" id="GO:0005886">
    <property type="term" value="C:plasma membrane"/>
    <property type="evidence" value="ECO:0007669"/>
    <property type="project" value="TreeGrafter"/>
</dbReference>
<dbReference type="PIRSF" id="PIRSF016789">
    <property type="entry name" value="DUF454"/>
    <property type="match status" value="1"/>
</dbReference>
<keyword evidence="1" id="KW-0472">Membrane</keyword>
<dbReference type="Pfam" id="PF04304">
    <property type="entry name" value="DUF454"/>
    <property type="match status" value="1"/>
</dbReference>
<reference evidence="2" key="1">
    <citation type="submission" date="2018-05" db="EMBL/GenBank/DDBJ databases">
        <authorList>
            <person name="Lanie J.A."/>
            <person name="Ng W.-L."/>
            <person name="Kazmierczak K.M."/>
            <person name="Andrzejewski T.M."/>
            <person name="Davidsen T.M."/>
            <person name="Wayne K.J."/>
            <person name="Tettelin H."/>
            <person name="Glass J.I."/>
            <person name="Rusch D."/>
            <person name="Podicherti R."/>
            <person name="Tsui H.-C.T."/>
            <person name="Winkler M.E."/>
        </authorList>
    </citation>
    <scope>NUCLEOTIDE SEQUENCE</scope>
</reference>
<evidence type="ECO:0000256" key="1">
    <source>
        <dbReference type="SAM" id="Phobius"/>
    </source>
</evidence>